<dbReference type="RefSeq" id="WP_113658299.1">
    <property type="nucleotide sequence ID" value="NZ_KZ845665.1"/>
</dbReference>
<sequence>MYPFYLLGTSYPHMATGLNPTYPYYFLQGIHHMPFYEPFFRGMNGYFPFFQTMPSYYSPFYRMPPSWQNYQSKEEFERIWDSPESPQSPWIKVYGAEQKERK</sequence>
<dbReference type="EMBL" id="QJKK01000003">
    <property type="protein sequence ID" value="RAL25685.1"/>
    <property type="molecule type" value="Genomic_DNA"/>
</dbReference>
<evidence type="ECO:0000313" key="2">
    <source>
        <dbReference type="Proteomes" id="UP000251213"/>
    </source>
</evidence>
<organism evidence="1 2">
    <name type="scientific">Thermoflavimicrobium daqui</name>
    <dbReference type="NCBI Taxonomy" id="2137476"/>
    <lineage>
        <taxon>Bacteria</taxon>
        <taxon>Bacillati</taxon>
        <taxon>Bacillota</taxon>
        <taxon>Bacilli</taxon>
        <taxon>Bacillales</taxon>
        <taxon>Thermoactinomycetaceae</taxon>
        <taxon>Thermoflavimicrobium</taxon>
    </lineage>
</organism>
<dbReference type="Proteomes" id="UP000251213">
    <property type="component" value="Unassembled WGS sequence"/>
</dbReference>
<reference evidence="1 2" key="2">
    <citation type="submission" date="2018-06" db="EMBL/GenBank/DDBJ databases">
        <authorList>
            <person name="Zhirakovskaya E."/>
        </authorList>
    </citation>
    <scope>NUCLEOTIDE SEQUENCE [LARGE SCALE GENOMIC DNA]</scope>
    <source>
        <strain evidence="1 2">FBKL4.011</strain>
    </source>
</reference>
<accession>A0A364K5V0</accession>
<name>A0A364K5V0_9BACL</name>
<keyword evidence="2" id="KW-1185">Reference proteome</keyword>
<reference evidence="1 2" key="1">
    <citation type="submission" date="2018-06" db="EMBL/GenBank/DDBJ databases">
        <title>Thermoflavimicrobium daqus sp. nov., a thermophilic microbe isolated from Moutai-flavour Daqu.</title>
        <authorList>
            <person name="Wang X."/>
            <person name="Zhou H."/>
        </authorList>
    </citation>
    <scope>NUCLEOTIDE SEQUENCE [LARGE SCALE GENOMIC DNA]</scope>
    <source>
        <strain evidence="1 2">FBKL4.011</strain>
    </source>
</reference>
<protein>
    <submittedName>
        <fullName evidence="1">Uncharacterized protein</fullName>
    </submittedName>
</protein>
<dbReference type="OrthoDB" id="2989714at2"/>
<proteinExistence type="predicted"/>
<dbReference type="AlphaFoldDB" id="A0A364K5V0"/>
<gene>
    <name evidence="1" type="ORF">DL897_06305</name>
</gene>
<evidence type="ECO:0000313" key="1">
    <source>
        <dbReference type="EMBL" id="RAL25685.1"/>
    </source>
</evidence>
<comment type="caution">
    <text evidence="1">The sequence shown here is derived from an EMBL/GenBank/DDBJ whole genome shotgun (WGS) entry which is preliminary data.</text>
</comment>